<evidence type="ECO:0000313" key="3">
    <source>
        <dbReference type="EMBL" id="KAK9282825.1"/>
    </source>
</evidence>
<reference evidence="3 4" key="1">
    <citation type="journal article" date="2024" name="Plant J.">
        <title>Genome sequences and population genomics reveal climatic adaptation and genomic divergence between two closely related sweetgum species.</title>
        <authorList>
            <person name="Xu W.Q."/>
            <person name="Ren C.Q."/>
            <person name="Zhang X.Y."/>
            <person name="Comes H.P."/>
            <person name="Liu X.H."/>
            <person name="Li Y.G."/>
            <person name="Kettle C.J."/>
            <person name="Jalonen R."/>
            <person name="Gaisberger H."/>
            <person name="Ma Y.Z."/>
            <person name="Qiu Y.X."/>
        </authorList>
    </citation>
    <scope>NUCLEOTIDE SEQUENCE [LARGE SCALE GENOMIC DNA]</scope>
    <source>
        <strain evidence="3">Hangzhou</strain>
    </source>
</reference>
<evidence type="ECO:0000256" key="1">
    <source>
        <dbReference type="ARBA" id="ARBA00009995"/>
    </source>
</evidence>
<dbReference type="InterPro" id="IPR058980">
    <property type="entry name" value="Glyco_transf_N"/>
</dbReference>
<dbReference type="EMBL" id="JBBPBK010000006">
    <property type="protein sequence ID" value="KAK9282825.1"/>
    <property type="molecule type" value="Genomic_DNA"/>
</dbReference>
<dbReference type="Gene3D" id="3.40.50.2000">
    <property type="entry name" value="Glycogen Phosphorylase B"/>
    <property type="match status" value="1"/>
</dbReference>
<evidence type="ECO:0000259" key="2">
    <source>
        <dbReference type="Pfam" id="PF26168"/>
    </source>
</evidence>
<dbReference type="AlphaFoldDB" id="A0AAP0RR43"/>
<dbReference type="Proteomes" id="UP001415857">
    <property type="component" value="Unassembled WGS sequence"/>
</dbReference>
<dbReference type="SUPFAM" id="SSF53756">
    <property type="entry name" value="UDP-Glycosyltransferase/glycogen phosphorylase"/>
    <property type="match status" value="1"/>
</dbReference>
<dbReference type="Pfam" id="PF26168">
    <property type="entry name" value="Glyco_transf_N"/>
    <property type="match status" value="1"/>
</dbReference>
<feature type="domain" description="Glycosyltransferase N-terminal" evidence="2">
    <location>
        <begin position="12"/>
        <end position="139"/>
    </location>
</feature>
<gene>
    <name evidence="3" type="ORF">L1049_011048</name>
</gene>
<dbReference type="PANTHER" id="PTHR11926:SF1392">
    <property type="entry name" value="GLYCOSYLTRANSFERASE"/>
    <property type="match status" value="1"/>
</dbReference>
<proteinExistence type="inferred from homology"/>
<keyword evidence="4" id="KW-1185">Reference proteome</keyword>
<dbReference type="GO" id="GO:0080044">
    <property type="term" value="F:quercetin 7-O-glucosyltransferase activity"/>
    <property type="evidence" value="ECO:0007669"/>
    <property type="project" value="TreeGrafter"/>
</dbReference>
<dbReference type="GO" id="GO:0080043">
    <property type="term" value="F:quercetin 3-O-glucosyltransferase activity"/>
    <property type="evidence" value="ECO:0007669"/>
    <property type="project" value="TreeGrafter"/>
</dbReference>
<sequence>MQMDQRLLPAHVLVFPLPVQGHVNSMLKLAELLSLAGLHVTFLNSDYNHRRLLQYTDIHARFSRYPGFRFETISDGLPPDNPRSGDRLMEMFDSMTAITKPLFRELLISSRLGSDSRPPVTCLIGDGIFSFAIEVAKEIGIMSIAFRTISACSFWTYFCIPELIEAGELPFTGNEGMDRLVTCVPGTEGFLRGRDLPSFCRVDDPADPTLQFVVLQTRSTDLDEHGRQS</sequence>
<dbReference type="PANTHER" id="PTHR11926">
    <property type="entry name" value="GLUCOSYL/GLUCURONOSYL TRANSFERASES"/>
    <property type="match status" value="1"/>
</dbReference>
<accession>A0AAP0RR43</accession>
<organism evidence="3 4">
    <name type="scientific">Liquidambar formosana</name>
    <name type="common">Formosan gum</name>
    <dbReference type="NCBI Taxonomy" id="63359"/>
    <lineage>
        <taxon>Eukaryota</taxon>
        <taxon>Viridiplantae</taxon>
        <taxon>Streptophyta</taxon>
        <taxon>Embryophyta</taxon>
        <taxon>Tracheophyta</taxon>
        <taxon>Spermatophyta</taxon>
        <taxon>Magnoliopsida</taxon>
        <taxon>eudicotyledons</taxon>
        <taxon>Gunneridae</taxon>
        <taxon>Pentapetalae</taxon>
        <taxon>Saxifragales</taxon>
        <taxon>Altingiaceae</taxon>
        <taxon>Liquidambar</taxon>
    </lineage>
</organism>
<evidence type="ECO:0000313" key="4">
    <source>
        <dbReference type="Proteomes" id="UP001415857"/>
    </source>
</evidence>
<name>A0AAP0RR43_LIQFO</name>
<comment type="caution">
    <text evidence="3">The sequence shown here is derived from an EMBL/GenBank/DDBJ whole genome shotgun (WGS) entry which is preliminary data.</text>
</comment>
<protein>
    <recommendedName>
        <fullName evidence="2">Glycosyltransferase N-terminal domain-containing protein</fullName>
    </recommendedName>
</protein>
<comment type="similarity">
    <text evidence="1">Belongs to the UDP-glycosyltransferase family.</text>
</comment>